<dbReference type="Pfam" id="PF01594">
    <property type="entry name" value="AI-2E_transport"/>
    <property type="match status" value="1"/>
</dbReference>
<dbReference type="InterPro" id="IPR002549">
    <property type="entry name" value="AI-2E-like"/>
</dbReference>
<keyword evidence="4" id="KW-1003">Cell membrane</keyword>
<dbReference type="PANTHER" id="PTHR21716:SF53">
    <property type="entry name" value="PERMEASE PERM-RELATED"/>
    <property type="match status" value="1"/>
</dbReference>
<reference evidence="9" key="2">
    <citation type="submission" date="2020-09" db="EMBL/GenBank/DDBJ databases">
        <authorList>
            <person name="Sun Q."/>
            <person name="Zhou Y."/>
        </authorList>
    </citation>
    <scope>NUCLEOTIDE SEQUENCE</scope>
    <source>
        <strain evidence="9">CGMCC 1.15343</strain>
    </source>
</reference>
<evidence type="ECO:0000256" key="1">
    <source>
        <dbReference type="ARBA" id="ARBA00004651"/>
    </source>
</evidence>
<accession>A0A916U726</accession>
<comment type="similarity">
    <text evidence="2">Belongs to the autoinducer-2 exporter (AI-2E) (TC 2.A.86) family.</text>
</comment>
<evidence type="ECO:0000256" key="8">
    <source>
        <dbReference type="SAM" id="Phobius"/>
    </source>
</evidence>
<sequence length="366" mass="40241">MQNPKLFKTLAIVALVFLIVSALILGKPFLVPLTFGALLSMLLLPATRWLEGKGINKALSTLAAILLLISFLGLVLFFVGWQMSDIASNTAKLEQTISQKYEQAKDMVSQQLGVSEQKQEQIIKEQQRSSSGKMTGVVTAVMGGITGFLTDTLLVFVYVFLFIYLRSRIKGFIIRLVPQVERQNALTVLDDTQQITVKYLGGLFLMIVCLWVMYGIGFSLLGVEHAIFFAILCGLLEIVPFVGNLTGTAITVAMSLVQGGDMNMVIGILVVYGLVQFIQTYLLEPLIVGAEVSINPLFTIIGLVAGELIWGIPGMILAIPLLGITKILFEHIEALKPFAYLIGSDERKKDDKSWGQKVKSWFSKSD</sequence>
<organism evidence="9 10">
    <name type="scientific">Pedobacter quisquiliarum</name>
    <dbReference type="NCBI Taxonomy" id="1834438"/>
    <lineage>
        <taxon>Bacteria</taxon>
        <taxon>Pseudomonadati</taxon>
        <taxon>Bacteroidota</taxon>
        <taxon>Sphingobacteriia</taxon>
        <taxon>Sphingobacteriales</taxon>
        <taxon>Sphingobacteriaceae</taxon>
        <taxon>Pedobacter</taxon>
    </lineage>
</organism>
<evidence type="ECO:0000256" key="3">
    <source>
        <dbReference type="ARBA" id="ARBA00022448"/>
    </source>
</evidence>
<feature type="transmembrane region" description="Helical" evidence="8">
    <location>
        <begin position="294"/>
        <end position="322"/>
    </location>
</feature>
<comment type="subcellular location">
    <subcellularLocation>
        <location evidence="1">Cell membrane</location>
        <topology evidence="1">Multi-pass membrane protein</topology>
    </subcellularLocation>
</comment>
<feature type="transmembrane region" description="Helical" evidence="8">
    <location>
        <begin position="227"/>
        <end position="252"/>
    </location>
</feature>
<feature type="transmembrane region" description="Helical" evidence="8">
    <location>
        <begin position="7"/>
        <end position="25"/>
    </location>
</feature>
<dbReference type="GO" id="GO:0005886">
    <property type="term" value="C:plasma membrane"/>
    <property type="evidence" value="ECO:0007669"/>
    <property type="project" value="UniProtKB-SubCell"/>
</dbReference>
<keyword evidence="3" id="KW-0813">Transport</keyword>
<evidence type="ECO:0000256" key="4">
    <source>
        <dbReference type="ARBA" id="ARBA00022475"/>
    </source>
</evidence>
<keyword evidence="5 8" id="KW-0812">Transmembrane</keyword>
<comment type="caution">
    <text evidence="9">The sequence shown here is derived from an EMBL/GenBank/DDBJ whole genome shotgun (WGS) entry which is preliminary data.</text>
</comment>
<dbReference type="Proteomes" id="UP000651668">
    <property type="component" value="Unassembled WGS sequence"/>
</dbReference>
<evidence type="ECO:0000313" key="9">
    <source>
        <dbReference type="EMBL" id="GGC60267.1"/>
    </source>
</evidence>
<dbReference type="PANTHER" id="PTHR21716">
    <property type="entry name" value="TRANSMEMBRANE PROTEIN"/>
    <property type="match status" value="1"/>
</dbReference>
<keyword evidence="10" id="KW-1185">Reference proteome</keyword>
<keyword evidence="6 8" id="KW-1133">Transmembrane helix</keyword>
<dbReference type="AlphaFoldDB" id="A0A916U726"/>
<reference evidence="9" key="1">
    <citation type="journal article" date="2014" name="Int. J. Syst. Evol. Microbiol.">
        <title>Complete genome sequence of Corynebacterium casei LMG S-19264T (=DSM 44701T), isolated from a smear-ripened cheese.</title>
        <authorList>
            <consortium name="US DOE Joint Genome Institute (JGI-PGF)"/>
            <person name="Walter F."/>
            <person name="Albersmeier A."/>
            <person name="Kalinowski J."/>
            <person name="Ruckert C."/>
        </authorList>
    </citation>
    <scope>NUCLEOTIDE SEQUENCE</scope>
    <source>
        <strain evidence="9">CGMCC 1.15343</strain>
    </source>
</reference>
<evidence type="ECO:0000256" key="2">
    <source>
        <dbReference type="ARBA" id="ARBA00009773"/>
    </source>
</evidence>
<evidence type="ECO:0000256" key="5">
    <source>
        <dbReference type="ARBA" id="ARBA00022692"/>
    </source>
</evidence>
<gene>
    <name evidence="9" type="primary">yrrI</name>
    <name evidence="9" type="ORF">GCM10011387_12370</name>
</gene>
<feature type="transmembrane region" description="Helical" evidence="8">
    <location>
        <begin position="31"/>
        <end position="50"/>
    </location>
</feature>
<dbReference type="RefSeq" id="WP_188625980.1">
    <property type="nucleotide sequence ID" value="NZ_BMIL01000003.1"/>
</dbReference>
<dbReference type="EMBL" id="BMIL01000003">
    <property type="protein sequence ID" value="GGC60267.1"/>
    <property type="molecule type" value="Genomic_DNA"/>
</dbReference>
<keyword evidence="7 8" id="KW-0472">Membrane</keyword>
<evidence type="ECO:0000256" key="7">
    <source>
        <dbReference type="ARBA" id="ARBA00023136"/>
    </source>
</evidence>
<evidence type="ECO:0000313" key="10">
    <source>
        <dbReference type="Proteomes" id="UP000651668"/>
    </source>
</evidence>
<feature type="transmembrane region" description="Helical" evidence="8">
    <location>
        <begin position="137"/>
        <end position="165"/>
    </location>
</feature>
<evidence type="ECO:0000256" key="6">
    <source>
        <dbReference type="ARBA" id="ARBA00022989"/>
    </source>
</evidence>
<proteinExistence type="inferred from homology"/>
<feature type="transmembrane region" description="Helical" evidence="8">
    <location>
        <begin position="264"/>
        <end position="282"/>
    </location>
</feature>
<protein>
    <submittedName>
        <fullName evidence="9">UPF0118 membrane protein YrrI</fullName>
    </submittedName>
</protein>
<feature type="transmembrane region" description="Helical" evidence="8">
    <location>
        <begin position="62"/>
        <end position="83"/>
    </location>
</feature>
<name>A0A916U726_9SPHI</name>
<feature type="transmembrane region" description="Helical" evidence="8">
    <location>
        <begin position="199"/>
        <end position="221"/>
    </location>
</feature>